<dbReference type="Proteomes" id="UP000274756">
    <property type="component" value="Unassembled WGS sequence"/>
</dbReference>
<accession>A0A0N4U2Y4</accession>
<dbReference type="InterPro" id="IPR001214">
    <property type="entry name" value="SET_dom"/>
</dbReference>
<evidence type="ECO:0000259" key="6">
    <source>
        <dbReference type="PROSITE" id="PS50867"/>
    </source>
</evidence>
<dbReference type="Pfam" id="PF00856">
    <property type="entry name" value="SET"/>
    <property type="match status" value="1"/>
</dbReference>
<dbReference type="GO" id="GO:0002039">
    <property type="term" value="F:p53 binding"/>
    <property type="evidence" value="ECO:0007669"/>
    <property type="project" value="InterPro"/>
</dbReference>
<feature type="domain" description="SET" evidence="5">
    <location>
        <begin position="159"/>
        <end position="285"/>
    </location>
</feature>
<dbReference type="STRING" id="318479.A0A0N4U2Y4"/>
<dbReference type="GO" id="GO:0016279">
    <property type="term" value="F:protein-lysine N-methyltransferase activity"/>
    <property type="evidence" value="ECO:0007669"/>
    <property type="project" value="InterPro"/>
</dbReference>
<feature type="domain" description="Pre-SET" evidence="6">
    <location>
        <begin position="93"/>
        <end position="156"/>
    </location>
</feature>
<sequence>MESQKGHKKFQTAILFLEYGARPIELSNDMKVPSSFRSFLDRISKKFASLRILSVPRHYISHDIAKGNEKVPIPVIGNILGDSFPLDFEYTPYACSCLNFCQSGCPCISRSIYNANGRLSDEVIALADTSNLGVIIECNSSCFCSSSCKSKIAQRGIRHRLEIFRSSKYGWAVRSAVPISKGDFICEYTGELISNEEADRREVDTYLFEIVENSIIYCIDARNKGNVARFVNHSCDANLLVLKVVWDANVRHFPHICFFAKRDIQKAMFITITILQGEELTIDYGRQWWDVKRKYFSCLCGSSACRYRETLSDQESNQNLIFPY</sequence>
<evidence type="ECO:0000313" key="8">
    <source>
        <dbReference type="Proteomes" id="UP000038040"/>
    </source>
</evidence>
<evidence type="ECO:0000313" key="7">
    <source>
        <dbReference type="EMBL" id="VDN55452.1"/>
    </source>
</evidence>
<dbReference type="InterPro" id="IPR007728">
    <property type="entry name" value="Pre-SET_dom"/>
</dbReference>
<dbReference type="SMART" id="SM00317">
    <property type="entry name" value="SET"/>
    <property type="match status" value="1"/>
</dbReference>
<evidence type="ECO:0000256" key="1">
    <source>
        <dbReference type="ARBA" id="ARBA00004286"/>
    </source>
</evidence>
<evidence type="ECO:0000256" key="4">
    <source>
        <dbReference type="ARBA" id="ARBA00022691"/>
    </source>
</evidence>
<evidence type="ECO:0000256" key="2">
    <source>
        <dbReference type="ARBA" id="ARBA00022454"/>
    </source>
</evidence>
<dbReference type="GO" id="GO:0032259">
    <property type="term" value="P:methylation"/>
    <property type="evidence" value="ECO:0007669"/>
    <property type="project" value="UniProtKB-KW"/>
</dbReference>
<dbReference type="GO" id="GO:0005694">
    <property type="term" value="C:chromosome"/>
    <property type="evidence" value="ECO:0007669"/>
    <property type="project" value="UniProtKB-SubCell"/>
</dbReference>
<keyword evidence="4" id="KW-0949">S-adenosyl-L-methionine</keyword>
<evidence type="ECO:0000256" key="3">
    <source>
        <dbReference type="ARBA" id="ARBA00022603"/>
    </source>
</evidence>
<dbReference type="WBParaSite" id="DME_0000106501-mRNA-1">
    <property type="protein sequence ID" value="DME_0000106501-mRNA-1"/>
    <property type="gene ID" value="DME_0000106501"/>
</dbReference>
<keyword evidence="3" id="KW-0489">Methyltransferase</keyword>
<proteinExistence type="predicted"/>
<dbReference type="GO" id="GO:0042054">
    <property type="term" value="F:histone methyltransferase activity"/>
    <property type="evidence" value="ECO:0007669"/>
    <property type="project" value="InterPro"/>
</dbReference>
<dbReference type="GO" id="GO:0005634">
    <property type="term" value="C:nucleus"/>
    <property type="evidence" value="ECO:0007669"/>
    <property type="project" value="InterPro"/>
</dbReference>
<dbReference type="PANTHER" id="PTHR46307:SF4">
    <property type="entry name" value="G9A, ISOFORM B"/>
    <property type="match status" value="1"/>
</dbReference>
<protein>
    <submittedName>
        <fullName evidence="10">SET domain-containing protein</fullName>
    </submittedName>
</protein>
<evidence type="ECO:0000313" key="9">
    <source>
        <dbReference type="Proteomes" id="UP000274756"/>
    </source>
</evidence>
<comment type="subcellular location">
    <subcellularLocation>
        <location evidence="1">Chromosome</location>
    </subcellularLocation>
</comment>
<dbReference type="OrthoDB" id="5792673at2759"/>
<reference evidence="10" key="1">
    <citation type="submission" date="2017-02" db="UniProtKB">
        <authorList>
            <consortium name="WormBaseParasite"/>
        </authorList>
    </citation>
    <scope>IDENTIFICATION</scope>
</reference>
<keyword evidence="3" id="KW-0808">Transferase</keyword>
<dbReference type="Gene3D" id="2.170.270.10">
    <property type="entry name" value="SET domain"/>
    <property type="match status" value="1"/>
</dbReference>
<keyword evidence="9" id="KW-1185">Reference proteome</keyword>
<dbReference type="SUPFAM" id="SSF82199">
    <property type="entry name" value="SET domain"/>
    <property type="match status" value="1"/>
</dbReference>
<dbReference type="PANTHER" id="PTHR46307">
    <property type="entry name" value="G9A, ISOFORM B"/>
    <property type="match status" value="1"/>
</dbReference>
<dbReference type="PROSITE" id="PS50867">
    <property type="entry name" value="PRE_SET"/>
    <property type="match status" value="1"/>
</dbReference>
<dbReference type="AlphaFoldDB" id="A0A0N4U2Y4"/>
<dbReference type="EMBL" id="UYYG01001152">
    <property type="protein sequence ID" value="VDN55452.1"/>
    <property type="molecule type" value="Genomic_DNA"/>
</dbReference>
<keyword evidence="2" id="KW-0158">Chromosome</keyword>
<reference evidence="7 9" key="2">
    <citation type="submission" date="2018-11" db="EMBL/GenBank/DDBJ databases">
        <authorList>
            <consortium name="Pathogen Informatics"/>
        </authorList>
    </citation>
    <scope>NUCLEOTIDE SEQUENCE [LARGE SCALE GENOMIC DNA]</scope>
</reference>
<gene>
    <name evidence="7" type="ORF">DME_LOCUS5425</name>
</gene>
<dbReference type="Proteomes" id="UP000038040">
    <property type="component" value="Unplaced"/>
</dbReference>
<evidence type="ECO:0000313" key="10">
    <source>
        <dbReference type="WBParaSite" id="DME_0000106501-mRNA-1"/>
    </source>
</evidence>
<dbReference type="InterPro" id="IPR043550">
    <property type="entry name" value="EHMT1/EHMT2"/>
</dbReference>
<organism evidence="8 10">
    <name type="scientific">Dracunculus medinensis</name>
    <name type="common">Guinea worm</name>
    <dbReference type="NCBI Taxonomy" id="318479"/>
    <lineage>
        <taxon>Eukaryota</taxon>
        <taxon>Metazoa</taxon>
        <taxon>Ecdysozoa</taxon>
        <taxon>Nematoda</taxon>
        <taxon>Chromadorea</taxon>
        <taxon>Rhabditida</taxon>
        <taxon>Spirurina</taxon>
        <taxon>Dracunculoidea</taxon>
        <taxon>Dracunculidae</taxon>
        <taxon>Dracunculus</taxon>
    </lineage>
</organism>
<dbReference type="GO" id="GO:0008270">
    <property type="term" value="F:zinc ion binding"/>
    <property type="evidence" value="ECO:0007669"/>
    <property type="project" value="InterPro"/>
</dbReference>
<dbReference type="PROSITE" id="PS50280">
    <property type="entry name" value="SET"/>
    <property type="match status" value="1"/>
</dbReference>
<dbReference type="InterPro" id="IPR046341">
    <property type="entry name" value="SET_dom_sf"/>
</dbReference>
<evidence type="ECO:0000259" key="5">
    <source>
        <dbReference type="PROSITE" id="PS50280"/>
    </source>
</evidence>
<name>A0A0N4U2Y4_DRAME</name>